<feature type="compositionally biased region" description="Basic and acidic residues" evidence="1">
    <location>
        <begin position="1"/>
        <end position="11"/>
    </location>
</feature>
<gene>
    <name evidence="2" type="ORF">Aru02nite_13800</name>
</gene>
<feature type="compositionally biased region" description="Acidic residues" evidence="1">
    <location>
        <begin position="133"/>
        <end position="176"/>
    </location>
</feature>
<comment type="caution">
    <text evidence="2">The sequence shown here is derived from an EMBL/GenBank/DDBJ whole genome shotgun (WGS) entry which is preliminary data.</text>
</comment>
<dbReference type="EMBL" id="BOMB01000008">
    <property type="protein sequence ID" value="GID10491.1"/>
    <property type="molecule type" value="Genomic_DNA"/>
</dbReference>
<dbReference type="RefSeq" id="WP_203655798.1">
    <property type="nucleotide sequence ID" value="NZ_BAAAZM010000003.1"/>
</dbReference>
<evidence type="ECO:0000313" key="2">
    <source>
        <dbReference type="EMBL" id="GID10491.1"/>
    </source>
</evidence>
<proteinExistence type="predicted"/>
<feature type="compositionally biased region" description="Acidic residues" evidence="1">
    <location>
        <begin position="12"/>
        <end position="22"/>
    </location>
</feature>
<evidence type="ECO:0000313" key="3">
    <source>
        <dbReference type="Proteomes" id="UP000612808"/>
    </source>
</evidence>
<keyword evidence="3" id="KW-1185">Reference proteome</keyword>
<evidence type="ECO:0000256" key="1">
    <source>
        <dbReference type="SAM" id="MobiDB-lite"/>
    </source>
</evidence>
<feature type="region of interest" description="Disordered" evidence="1">
    <location>
        <begin position="1"/>
        <end position="75"/>
    </location>
</feature>
<feature type="region of interest" description="Disordered" evidence="1">
    <location>
        <begin position="98"/>
        <end position="179"/>
    </location>
</feature>
<protein>
    <submittedName>
        <fullName evidence="2">Uncharacterized protein</fullName>
    </submittedName>
</protein>
<feature type="compositionally biased region" description="Acidic residues" evidence="1">
    <location>
        <begin position="111"/>
        <end position="126"/>
    </location>
</feature>
<sequence length="336" mass="36039">MARHRAEHESDVPSDNESSDAESAERSEPTDVEPDDTDDAADDPADESDDPADGDDESTPERTAEADAFWADVRVDPIEIALPAGVGYTLRAYRGPAEVSEVEGAGPEREEPAEEDAATADAEESVDESKSDEADDDTSEDEGGDSDKADSDEDDSEDEDAEEEDEEEDEEPEGPDEVPVFLAQGGKLLLFRTPAGLADFVRSDAPHTLRGIDTADALADGIEADHVVPTDEDRYELDLLVANLRGGHDSWDEDLVISAGELARDLAYALDLGSVLTSLSPDSPLDDLDEAMRGVAKGGLTAFRARRRAKKIGAQQAALAWRTIIGKISAAVDWRD</sequence>
<organism evidence="2 3">
    <name type="scientific">Actinocatenispora rupis</name>
    <dbReference type="NCBI Taxonomy" id="519421"/>
    <lineage>
        <taxon>Bacteria</taxon>
        <taxon>Bacillati</taxon>
        <taxon>Actinomycetota</taxon>
        <taxon>Actinomycetes</taxon>
        <taxon>Micromonosporales</taxon>
        <taxon>Micromonosporaceae</taxon>
        <taxon>Actinocatenispora</taxon>
    </lineage>
</organism>
<accession>A0A8J3N8V4</accession>
<name>A0A8J3N8V4_9ACTN</name>
<dbReference type="Proteomes" id="UP000612808">
    <property type="component" value="Unassembled WGS sequence"/>
</dbReference>
<feature type="compositionally biased region" description="Acidic residues" evidence="1">
    <location>
        <begin position="30"/>
        <end position="58"/>
    </location>
</feature>
<reference evidence="2" key="1">
    <citation type="submission" date="2021-01" db="EMBL/GenBank/DDBJ databases">
        <title>Whole genome shotgun sequence of Actinocatenispora rupis NBRC 107355.</title>
        <authorList>
            <person name="Komaki H."/>
            <person name="Tamura T."/>
        </authorList>
    </citation>
    <scope>NUCLEOTIDE SEQUENCE</scope>
    <source>
        <strain evidence="2">NBRC 107355</strain>
    </source>
</reference>
<dbReference type="AlphaFoldDB" id="A0A8J3N8V4"/>